<dbReference type="EMBL" id="FIZP01000002">
    <property type="protein sequence ID" value="CZE47074.1"/>
    <property type="molecule type" value="Genomic_DNA"/>
</dbReference>
<evidence type="ECO:0000313" key="2">
    <source>
        <dbReference type="Proteomes" id="UP000069632"/>
    </source>
</evidence>
<keyword evidence="2" id="KW-1185">Reference proteome</keyword>
<gene>
    <name evidence="1" type="ORF">ERS672216_00701</name>
</gene>
<name>A0A128EDQ8_9BACT</name>
<protein>
    <submittedName>
        <fullName evidence="1">Uncharacterized protein</fullName>
    </submittedName>
</protein>
<organism evidence="1 2">
    <name type="scientific">Campylobacter geochelonis</name>
    <dbReference type="NCBI Taxonomy" id="1780362"/>
    <lineage>
        <taxon>Bacteria</taxon>
        <taxon>Pseudomonadati</taxon>
        <taxon>Campylobacterota</taxon>
        <taxon>Epsilonproteobacteria</taxon>
        <taxon>Campylobacterales</taxon>
        <taxon>Campylobacteraceae</taxon>
        <taxon>Campylobacter</taxon>
    </lineage>
</organism>
<dbReference type="Proteomes" id="UP000069632">
    <property type="component" value="Unassembled WGS sequence"/>
</dbReference>
<sequence length="61" mass="7309">MFQYKICSSKIMSELGDKINYLRFQYKICSSKILKSHLTHCLRYKCFNTKFVQAKSLNYES</sequence>
<proteinExistence type="predicted"/>
<accession>A0A128EDQ8</accession>
<dbReference type="AlphaFoldDB" id="A0A128EDQ8"/>
<reference evidence="1 2" key="1">
    <citation type="submission" date="2016-02" db="EMBL/GenBank/DDBJ databases">
        <authorList>
            <consortium name="Pathogen Informatics"/>
        </authorList>
    </citation>
    <scope>NUCLEOTIDE SEQUENCE [LARGE SCALE GENOMIC DNA]</scope>
    <source>
        <strain evidence="1 2">RC20</strain>
    </source>
</reference>
<evidence type="ECO:0000313" key="1">
    <source>
        <dbReference type="EMBL" id="CZE47074.1"/>
    </source>
</evidence>